<comment type="caution">
    <text evidence="1">The sequence shown here is derived from an EMBL/GenBank/DDBJ whole genome shotgun (WGS) entry which is preliminary data.</text>
</comment>
<dbReference type="Proteomes" id="UP000238634">
    <property type="component" value="Unassembled WGS sequence"/>
</dbReference>
<dbReference type="RefSeq" id="WP_073070790.1">
    <property type="nucleotide sequence ID" value="NZ_MPPI01000009.1"/>
</dbReference>
<sequence length="118" mass="13122">MNSWVQPSNLTRSQPETECISHAAIPLFRMIPPERVGLNGEYDHNGLANRVILTFREQFEAIEIAQLSVFQRGRVIILLGQISNCHLLTRLVSVALAVYGASTVETHGLLIVDKIKVS</sequence>
<reference evidence="1 2" key="1">
    <citation type="submission" date="2018-02" db="EMBL/GenBank/DDBJ databases">
        <authorList>
            <person name="Cohen D.B."/>
            <person name="Kent A.D."/>
        </authorList>
    </citation>
    <scope>NUCLEOTIDE SEQUENCE [LARGE SCALE GENOMIC DNA]</scope>
    <source>
        <strain evidence="1 2">ULC007</strain>
    </source>
</reference>
<dbReference type="AlphaFoldDB" id="A0A2T1DI06"/>
<evidence type="ECO:0000313" key="2">
    <source>
        <dbReference type="Proteomes" id="UP000238634"/>
    </source>
</evidence>
<protein>
    <submittedName>
        <fullName evidence="1">Phospholipid-binding protein</fullName>
    </submittedName>
</protein>
<proteinExistence type="predicted"/>
<name>A0A2T1DI06_9CYAN</name>
<dbReference type="STRING" id="1920490.GCA_001895925_03747"/>
<evidence type="ECO:0000313" key="1">
    <source>
        <dbReference type="EMBL" id="PSB20139.1"/>
    </source>
</evidence>
<keyword evidence="2" id="KW-1185">Reference proteome</keyword>
<gene>
    <name evidence="1" type="ORF">C7B65_08790</name>
</gene>
<reference evidence="1 2" key="2">
    <citation type="submission" date="2018-03" db="EMBL/GenBank/DDBJ databases">
        <title>The ancient ancestry and fast evolution of plastids.</title>
        <authorList>
            <person name="Moore K.R."/>
            <person name="Magnabosco C."/>
            <person name="Momper L."/>
            <person name="Gold D.A."/>
            <person name="Bosak T."/>
            <person name="Fournier G.P."/>
        </authorList>
    </citation>
    <scope>NUCLEOTIDE SEQUENCE [LARGE SCALE GENOMIC DNA]</scope>
    <source>
        <strain evidence="1 2">ULC007</strain>
    </source>
</reference>
<dbReference type="EMBL" id="PVWG01000007">
    <property type="protein sequence ID" value="PSB20139.1"/>
    <property type="molecule type" value="Genomic_DNA"/>
</dbReference>
<organism evidence="1 2">
    <name type="scientific">Phormidesmis priestleyi ULC007</name>
    <dbReference type="NCBI Taxonomy" id="1920490"/>
    <lineage>
        <taxon>Bacteria</taxon>
        <taxon>Bacillati</taxon>
        <taxon>Cyanobacteriota</taxon>
        <taxon>Cyanophyceae</taxon>
        <taxon>Leptolyngbyales</taxon>
        <taxon>Leptolyngbyaceae</taxon>
        <taxon>Phormidesmis</taxon>
    </lineage>
</organism>
<accession>A0A2T1DI06</accession>
<dbReference type="OrthoDB" id="425457at2"/>